<dbReference type="PANTHER" id="PTHR38455">
    <property type="entry name" value="HYPOTHETICAL CYTOSOLIC PROTEIN"/>
    <property type="match status" value="1"/>
</dbReference>
<accession>A0A9D1MW03</accession>
<proteinExistence type="predicted"/>
<dbReference type="InterPro" id="IPR009296">
    <property type="entry name" value="DUF951"/>
</dbReference>
<comment type="caution">
    <text evidence="1">The sequence shown here is derived from an EMBL/GenBank/DDBJ whole genome shotgun (WGS) entry which is preliminary data.</text>
</comment>
<dbReference type="EMBL" id="DVOC01000004">
    <property type="protein sequence ID" value="HIU90405.1"/>
    <property type="molecule type" value="Genomic_DNA"/>
</dbReference>
<evidence type="ECO:0000313" key="2">
    <source>
        <dbReference type="Proteomes" id="UP000886852"/>
    </source>
</evidence>
<gene>
    <name evidence="1" type="ORF">IAC72_00115</name>
</gene>
<dbReference type="AlphaFoldDB" id="A0A9D1MW03"/>
<organism evidence="1 2">
    <name type="scientific">Candidatus Fimimonas merdipullorum</name>
    <dbReference type="NCBI Taxonomy" id="2840822"/>
    <lineage>
        <taxon>Bacteria</taxon>
        <taxon>Pseudomonadati</taxon>
        <taxon>Myxococcota</taxon>
        <taxon>Myxococcia</taxon>
        <taxon>Myxococcales</taxon>
        <taxon>Cystobacterineae</taxon>
        <taxon>Myxococcaceae</taxon>
        <taxon>Myxococcaceae incertae sedis</taxon>
        <taxon>Candidatus Fimimonas</taxon>
    </lineage>
</organism>
<dbReference type="PIRSF" id="PIRSF037263">
    <property type="entry name" value="DUF951_bac"/>
    <property type="match status" value="1"/>
</dbReference>
<dbReference type="PANTHER" id="PTHR38455:SF1">
    <property type="entry name" value="DUF951 DOMAIN-CONTAINING PROTEIN"/>
    <property type="match status" value="1"/>
</dbReference>
<reference evidence="1" key="1">
    <citation type="submission" date="2020-10" db="EMBL/GenBank/DDBJ databases">
        <authorList>
            <person name="Gilroy R."/>
        </authorList>
    </citation>
    <scope>NUCLEOTIDE SEQUENCE</scope>
    <source>
        <strain evidence="1">ChiHjej12B11-7776</strain>
    </source>
</reference>
<reference evidence="1" key="2">
    <citation type="journal article" date="2021" name="PeerJ">
        <title>Extensive microbial diversity within the chicken gut microbiome revealed by metagenomics and culture.</title>
        <authorList>
            <person name="Gilroy R."/>
            <person name="Ravi A."/>
            <person name="Getino M."/>
            <person name="Pursley I."/>
            <person name="Horton D.L."/>
            <person name="Alikhan N.F."/>
            <person name="Baker D."/>
            <person name="Gharbi K."/>
            <person name="Hall N."/>
            <person name="Watson M."/>
            <person name="Adriaenssens E.M."/>
            <person name="Foster-Nyarko E."/>
            <person name="Jarju S."/>
            <person name="Secka A."/>
            <person name="Antonio M."/>
            <person name="Oren A."/>
            <person name="Chaudhuri R.R."/>
            <person name="La Ragione R."/>
            <person name="Hildebrand F."/>
            <person name="Pallen M.J."/>
        </authorList>
    </citation>
    <scope>NUCLEOTIDE SEQUENCE</scope>
    <source>
        <strain evidence="1">ChiHjej12B11-7776</strain>
    </source>
</reference>
<dbReference type="Pfam" id="PF06107">
    <property type="entry name" value="DUF951"/>
    <property type="match status" value="1"/>
</dbReference>
<protein>
    <submittedName>
        <fullName evidence="1">DUF951 domain-containing protein</fullName>
    </submittedName>
</protein>
<dbReference type="Proteomes" id="UP000886852">
    <property type="component" value="Unassembled WGS sequence"/>
</dbReference>
<evidence type="ECO:0000313" key="1">
    <source>
        <dbReference type="EMBL" id="HIU90405.1"/>
    </source>
</evidence>
<sequence length="59" mass="6448">MTVQVGDSVKTRKAHACGSNLWTVVRVGADFKLKCAKCGRVVMLSSEKFYKAVKTIDGK</sequence>
<name>A0A9D1MW03_9BACT</name>